<evidence type="ECO:0000256" key="2">
    <source>
        <dbReference type="SAM" id="MobiDB-lite"/>
    </source>
</evidence>
<protein>
    <recommendedName>
        <fullName evidence="6">Secreted protein</fullName>
    </recommendedName>
</protein>
<reference evidence="4 5" key="1">
    <citation type="submission" date="2021-06" db="EMBL/GenBank/DDBJ databases">
        <title>Actinoplanes lichenicola sp. nov., and Actinoplanes ovalisporus sp. nov., isolated from lichen in Thailand.</title>
        <authorList>
            <person name="Saeng-In P."/>
            <person name="Kanchanasin P."/>
            <person name="Yuki M."/>
            <person name="Kudo T."/>
            <person name="Ohkuma M."/>
            <person name="Phongsopitanun W."/>
            <person name="Tanasupawat S."/>
        </authorList>
    </citation>
    <scope>NUCLEOTIDE SEQUENCE [LARGE SCALE GENOMIC DNA]</scope>
    <source>
        <strain evidence="4 5">NBRC 110975</strain>
    </source>
</reference>
<accession>A0ABS5YJI7</accession>
<dbReference type="RefSeq" id="WP_215785628.1">
    <property type="nucleotide sequence ID" value="NZ_JAHKKG010000003.1"/>
</dbReference>
<evidence type="ECO:0000313" key="4">
    <source>
        <dbReference type="EMBL" id="MBU2663641.1"/>
    </source>
</evidence>
<feature type="coiled-coil region" evidence="1">
    <location>
        <begin position="87"/>
        <end position="128"/>
    </location>
</feature>
<feature type="chain" id="PRO_5046660672" description="Secreted protein" evidence="3">
    <location>
        <begin position="28"/>
        <end position="247"/>
    </location>
</feature>
<keyword evidence="1" id="KW-0175">Coiled coil</keyword>
<keyword evidence="5" id="KW-1185">Reference proteome</keyword>
<sequence>MRMIRGLAGVVAAVGVAVALAPAPAYAKDDVTCVREDTRQTTIHTDEGYNTIVVGYCAEYRWNPPVAGSSDPKDQPGGGGGKEVPECEELNDAIEAMGDQIDLLNSEIDAATRAADVLGREAQAARERNSESLTRWIDGQREAQRLLAEYIRTNDIEPIEITSYGHTTYRAITVADVDPTRPGGTAAIDADHEAKQLGREHTDTQDEWLELQHRADQTSASLYDLQARLRAAIEAIRSLQAIASHCR</sequence>
<evidence type="ECO:0000256" key="1">
    <source>
        <dbReference type="SAM" id="Coils"/>
    </source>
</evidence>
<organism evidence="4 5">
    <name type="scientific">Paractinoplanes bogorensis</name>
    <dbReference type="NCBI Taxonomy" id="1610840"/>
    <lineage>
        <taxon>Bacteria</taxon>
        <taxon>Bacillati</taxon>
        <taxon>Actinomycetota</taxon>
        <taxon>Actinomycetes</taxon>
        <taxon>Micromonosporales</taxon>
        <taxon>Micromonosporaceae</taxon>
        <taxon>Paractinoplanes</taxon>
    </lineage>
</organism>
<proteinExistence type="predicted"/>
<evidence type="ECO:0000313" key="5">
    <source>
        <dbReference type="Proteomes" id="UP001519654"/>
    </source>
</evidence>
<evidence type="ECO:0000256" key="3">
    <source>
        <dbReference type="SAM" id="SignalP"/>
    </source>
</evidence>
<feature type="signal peptide" evidence="3">
    <location>
        <begin position="1"/>
        <end position="27"/>
    </location>
</feature>
<dbReference type="EMBL" id="JAHKKG010000003">
    <property type="protein sequence ID" value="MBU2663641.1"/>
    <property type="molecule type" value="Genomic_DNA"/>
</dbReference>
<gene>
    <name evidence="4" type="ORF">KOI35_08995</name>
</gene>
<name>A0ABS5YJI7_9ACTN</name>
<dbReference type="Proteomes" id="UP001519654">
    <property type="component" value="Unassembled WGS sequence"/>
</dbReference>
<keyword evidence="3" id="KW-0732">Signal</keyword>
<evidence type="ECO:0008006" key="6">
    <source>
        <dbReference type="Google" id="ProtNLM"/>
    </source>
</evidence>
<comment type="caution">
    <text evidence="4">The sequence shown here is derived from an EMBL/GenBank/DDBJ whole genome shotgun (WGS) entry which is preliminary data.</text>
</comment>
<feature type="region of interest" description="Disordered" evidence="2">
    <location>
        <begin position="66"/>
        <end position="85"/>
    </location>
</feature>